<feature type="region of interest" description="Disordered" evidence="1">
    <location>
        <begin position="127"/>
        <end position="151"/>
    </location>
</feature>
<dbReference type="InterPro" id="IPR000073">
    <property type="entry name" value="AB_hydrolase_1"/>
</dbReference>
<accession>A0A7I8KKH8</accession>
<dbReference type="EMBL" id="LR746269">
    <property type="protein sequence ID" value="CAA7398293.1"/>
    <property type="molecule type" value="Genomic_DNA"/>
</dbReference>
<evidence type="ECO:0000256" key="1">
    <source>
        <dbReference type="SAM" id="MobiDB-lite"/>
    </source>
</evidence>
<dbReference type="PANTHER" id="PTHR43689:SF14">
    <property type="entry name" value="LYSOPHOSPHOLIPASE BODYGUARD 4-RELATED"/>
    <property type="match status" value="1"/>
</dbReference>
<dbReference type="InterPro" id="IPR029058">
    <property type="entry name" value="AB_hydrolase_fold"/>
</dbReference>
<feature type="domain" description="AB hydrolase-1" evidence="2">
    <location>
        <begin position="194"/>
        <end position="306"/>
    </location>
</feature>
<dbReference type="PANTHER" id="PTHR43689">
    <property type="entry name" value="HYDROLASE"/>
    <property type="match status" value="1"/>
</dbReference>
<dbReference type="OrthoDB" id="284184at2759"/>
<organism evidence="3 4">
    <name type="scientific">Spirodela intermedia</name>
    <name type="common">Intermediate duckweed</name>
    <dbReference type="NCBI Taxonomy" id="51605"/>
    <lineage>
        <taxon>Eukaryota</taxon>
        <taxon>Viridiplantae</taxon>
        <taxon>Streptophyta</taxon>
        <taxon>Embryophyta</taxon>
        <taxon>Tracheophyta</taxon>
        <taxon>Spermatophyta</taxon>
        <taxon>Magnoliopsida</taxon>
        <taxon>Liliopsida</taxon>
        <taxon>Araceae</taxon>
        <taxon>Lemnoideae</taxon>
        <taxon>Spirodela</taxon>
    </lineage>
</organism>
<dbReference type="SUPFAM" id="SSF53474">
    <property type="entry name" value="alpha/beta-Hydrolases"/>
    <property type="match status" value="1"/>
</dbReference>
<dbReference type="AlphaFoldDB" id="A0A7I8KKH8"/>
<sequence length="467" mass="51779">MTLLDPVGAAPHRILGLVGSAASGFPPAEAPLGLPSVPLRRWWRAAVGAILSAVNFLVFAFLDLADLALCLFFRIADDVIEGKSSPPCYCWSGGRGKENQEEEGVSETLYGRRNIFWGIRLVRSSSSSSLSSSSRKKGSVKKGGGRRSPRWSDCCCQTCISWTEKGEEKLHLVLREPPTQDTHRHCSGSSTENIIFLHGFLSSSSLWAETVFPNLSAFASENCRLFAVDLLGFGKSPKPGDRLYTLKDHVEMIEKTVINPFQLGSFHLVAHSMGCIIALAIAERHPGLVKSVSLVAPPCFSSGEVTSHTLLRRLAPKEIWPPGKLGVSIMSWYEHLGRSICFIVCRYHTKWEWILRLLTKRDLNFKMVDLTKHTHHSAWHTMHNVICGVAKSTERFLEALSRSGVPACLIHGSEDRVVPVEYGHAMKLKVPHLDLRVISGADHSSVIIGRERDFTADLERFWFSSAL</sequence>
<feature type="compositionally biased region" description="Basic residues" evidence="1">
    <location>
        <begin position="134"/>
        <end position="149"/>
    </location>
</feature>
<dbReference type="Proteomes" id="UP000663760">
    <property type="component" value="Chromosome 6"/>
</dbReference>
<dbReference type="Pfam" id="PF00561">
    <property type="entry name" value="Abhydrolase_1"/>
    <property type="match status" value="1"/>
</dbReference>
<name>A0A7I8KKH8_SPIIN</name>
<evidence type="ECO:0000313" key="4">
    <source>
        <dbReference type="Proteomes" id="UP000663760"/>
    </source>
</evidence>
<protein>
    <recommendedName>
        <fullName evidence="2">AB hydrolase-1 domain-containing protein</fullName>
    </recommendedName>
</protein>
<reference evidence="3" key="1">
    <citation type="submission" date="2020-02" db="EMBL/GenBank/DDBJ databases">
        <authorList>
            <person name="Scholz U."/>
            <person name="Mascher M."/>
            <person name="Fiebig A."/>
        </authorList>
    </citation>
    <scope>NUCLEOTIDE SEQUENCE</scope>
</reference>
<gene>
    <name evidence="3" type="ORF">SI8410_06008958</name>
</gene>
<dbReference type="Gene3D" id="3.40.50.1820">
    <property type="entry name" value="alpha/beta hydrolase"/>
    <property type="match status" value="1"/>
</dbReference>
<evidence type="ECO:0000259" key="2">
    <source>
        <dbReference type="Pfam" id="PF00561"/>
    </source>
</evidence>
<proteinExistence type="predicted"/>
<evidence type="ECO:0000313" key="3">
    <source>
        <dbReference type="EMBL" id="CAA7398293.1"/>
    </source>
</evidence>
<keyword evidence="4" id="KW-1185">Reference proteome</keyword>